<comment type="caution">
    <text evidence="1">The sequence shown here is derived from an EMBL/GenBank/DDBJ whole genome shotgun (WGS) entry which is preliminary data.</text>
</comment>
<evidence type="ECO:0000313" key="2">
    <source>
        <dbReference type="Proteomes" id="UP001142489"/>
    </source>
</evidence>
<gene>
    <name evidence="1" type="ORF">JRQ81_017684</name>
</gene>
<name>A0A9Q0XRC9_9SAUR</name>
<evidence type="ECO:0000313" key="1">
    <source>
        <dbReference type="EMBL" id="KAJ7324664.1"/>
    </source>
</evidence>
<accession>A0A9Q0XRC9</accession>
<proteinExistence type="predicted"/>
<keyword evidence="2" id="KW-1185">Reference proteome</keyword>
<organism evidence="1 2">
    <name type="scientific">Phrynocephalus forsythii</name>
    <dbReference type="NCBI Taxonomy" id="171643"/>
    <lineage>
        <taxon>Eukaryota</taxon>
        <taxon>Metazoa</taxon>
        <taxon>Chordata</taxon>
        <taxon>Craniata</taxon>
        <taxon>Vertebrata</taxon>
        <taxon>Euteleostomi</taxon>
        <taxon>Lepidosauria</taxon>
        <taxon>Squamata</taxon>
        <taxon>Bifurcata</taxon>
        <taxon>Unidentata</taxon>
        <taxon>Episquamata</taxon>
        <taxon>Toxicofera</taxon>
        <taxon>Iguania</taxon>
        <taxon>Acrodonta</taxon>
        <taxon>Agamidae</taxon>
        <taxon>Agaminae</taxon>
        <taxon>Phrynocephalus</taxon>
    </lineage>
</organism>
<dbReference type="AlphaFoldDB" id="A0A9Q0XRC9"/>
<protein>
    <submittedName>
        <fullName evidence="1">Uncharacterized protein</fullName>
    </submittedName>
</protein>
<sequence length="171" mass="19814">MSSRLFKIVSYQGPMGAYQWEFLTHLHPLLELIPKDKRLDALAIYEEAMALAAQQIRSSRHAFNCTNKLLGASITLCCHAWLCSTGLSEDHKNHIELLPFEGDGLFHPLTDNMEDHQKRQTTAIRLNVVPQRQQWPFRFHAKRSNYNSEYHCTYSRQQPCDCSIMVPSPFH</sequence>
<reference evidence="1" key="1">
    <citation type="journal article" date="2023" name="DNA Res.">
        <title>Chromosome-level genome assembly of Phrynocephalus forsythii using third-generation DNA sequencing and Hi-C analysis.</title>
        <authorList>
            <person name="Qi Y."/>
            <person name="Zhao W."/>
            <person name="Zhao Y."/>
            <person name="Niu C."/>
            <person name="Cao S."/>
            <person name="Zhang Y."/>
        </authorList>
    </citation>
    <scope>NUCLEOTIDE SEQUENCE</scope>
    <source>
        <tissue evidence="1">Muscle</tissue>
    </source>
</reference>
<dbReference type="EMBL" id="JAPFRF010000008">
    <property type="protein sequence ID" value="KAJ7324664.1"/>
    <property type="molecule type" value="Genomic_DNA"/>
</dbReference>
<dbReference type="OrthoDB" id="9050411at2759"/>
<dbReference type="Proteomes" id="UP001142489">
    <property type="component" value="Unassembled WGS sequence"/>
</dbReference>